<keyword evidence="1" id="KW-0812">Transmembrane</keyword>
<accession>A8N046</accession>
<dbReference type="Proteomes" id="UP000001861">
    <property type="component" value="Unassembled WGS sequence"/>
</dbReference>
<name>A8N046_COPC7</name>
<keyword evidence="1" id="KW-0472">Membrane</keyword>
<evidence type="ECO:0000313" key="2">
    <source>
        <dbReference type="EMBL" id="EAU93585.1"/>
    </source>
</evidence>
<dbReference type="AlphaFoldDB" id="A8N046"/>
<dbReference type="GeneID" id="6004721"/>
<keyword evidence="3" id="KW-1185">Reference proteome</keyword>
<dbReference type="OrthoDB" id="2332199at2759"/>
<keyword evidence="1" id="KW-1133">Transmembrane helix</keyword>
<dbReference type="RefSeq" id="XP_001828234.1">
    <property type="nucleotide sequence ID" value="XM_001828182.1"/>
</dbReference>
<feature type="transmembrane region" description="Helical" evidence="1">
    <location>
        <begin position="176"/>
        <end position="194"/>
    </location>
</feature>
<evidence type="ECO:0000313" key="3">
    <source>
        <dbReference type="Proteomes" id="UP000001861"/>
    </source>
</evidence>
<dbReference type="VEuPathDB" id="FungiDB:CC1G_02815"/>
<feature type="transmembrane region" description="Helical" evidence="1">
    <location>
        <begin position="142"/>
        <end position="164"/>
    </location>
</feature>
<organism evidence="2 3">
    <name type="scientific">Coprinopsis cinerea (strain Okayama-7 / 130 / ATCC MYA-4618 / FGSC 9003)</name>
    <name type="common">Inky cap fungus</name>
    <name type="synonym">Hormographiella aspergillata</name>
    <dbReference type="NCBI Taxonomy" id="240176"/>
    <lineage>
        <taxon>Eukaryota</taxon>
        <taxon>Fungi</taxon>
        <taxon>Dikarya</taxon>
        <taxon>Basidiomycota</taxon>
        <taxon>Agaricomycotina</taxon>
        <taxon>Agaricomycetes</taxon>
        <taxon>Agaricomycetidae</taxon>
        <taxon>Agaricales</taxon>
        <taxon>Agaricineae</taxon>
        <taxon>Psathyrellaceae</taxon>
        <taxon>Coprinopsis</taxon>
    </lineage>
</organism>
<feature type="transmembrane region" description="Helical" evidence="1">
    <location>
        <begin position="215"/>
        <end position="244"/>
    </location>
</feature>
<gene>
    <name evidence="2" type="ORF">CC1G_02815</name>
</gene>
<reference evidence="2 3" key="1">
    <citation type="journal article" date="2010" name="Proc. Natl. Acad. Sci. U.S.A.">
        <title>Insights into evolution of multicellular fungi from the assembled chromosomes of the mushroom Coprinopsis cinerea (Coprinus cinereus).</title>
        <authorList>
            <person name="Stajich J.E."/>
            <person name="Wilke S.K."/>
            <person name="Ahren D."/>
            <person name="Au C.H."/>
            <person name="Birren B.W."/>
            <person name="Borodovsky M."/>
            <person name="Burns C."/>
            <person name="Canback B."/>
            <person name="Casselton L.A."/>
            <person name="Cheng C.K."/>
            <person name="Deng J."/>
            <person name="Dietrich F.S."/>
            <person name="Fargo D.C."/>
            <person name="Farman M.L."/>
            <person name="Gathman A.C."/>
            <person name="Goldberg J."/>
            <person name="Guigo R."/>
            <person name="Hoegger P.J."/>
            <person name="Hooker J.B."/>
            <person name="Huggins A."/>
            <person name="James T.Y."/>
            <person name="Kamada T."/>
            <person name="Kilaru S."/>
            <person name="Kodira C."/>
            <person name="Kues U."/>
            <person name="Kupfer D."/>
            <person name="Kwan H.S."/>
            <person name="Lomsadze A."/>
            <person name="Li W."/>
            <person name="Lilly W.W."/>
            <person name="Ma L.J."/>
            <person name="Mackey A.J."/>
            <person name="Manning G."/>
            <person name="Martin F."/>
            <person name="Muraguchi H."/>
            <person name="Natvig D.O."/>
            <person name="Palmerini H."/>
            <person name="Ramesh M.A."/>
            <person name="Rehmeyer C.J."/>
            <person name="Roe B.A."/>
            <person name="Shenoy N."/>
            <person name="Stanke M."/>
            <person name="Ter-Hovhannisyan V."/>
            <person name="Tunlid A."/>
            <person name="Velagapudi R."/>
            <person name="Vision T.J."/>
            <person name="Zeng Q."/>
            <person name="Zolan M.E."/>
            <person name="Pukkila P.J."/>
        </authorList>
    </citation>
    <scope>NUCLEOTIDE SEQUENCE [LARGE SCALE GENOMIC DNA]</scope>
    <source>
        <strain evidence="3">Okayama-7 / 130 / ATCC MYA-4618 / FGSC 9003</strain>
    </source>
</reference>
<protein>
    <submittedName>
        <fullName evidence="2">Uncharacterized protein</fullName>
    </submittedName>
</protein>
<sequence>MASSTSHTLIRRLALLTSGFDAAAQAYVIRQDAFENPPQLNYAPHPYSVCVAFVAHVALQICWLQKLYHPWNSPEDSEEGTFVNEDKLPISQGLHGDVQPPWLYPPIQQNPEPARWEFAPLFILGNLCQSGWALAWIHENYLLCRLFLTISAVTQLYAIFSVLHGCKNRGFPQRNILSHLVAKFRAGLAMLLLWKTWGIIDMTPAPSLTQQLNNLSFFLIYAMASGPDPTMGLFLVAVLFSLALGPHQDNGWRQTFSWTGCIVLLVVLVDWAVASRSTRSATTPVEDEDRSQHDYEKDID</sequence>
<dbReference type="OMA" id="WIMVTIC"/>
<dbReference type="KEGG" id="cci:CC1G_02815"/>
<dbReference type="eggNOG" id="ENOG502RCCV">
    <property type="taxonomic scope" value="Eukaryota"/>
</dbReference>
<dbReference type="InParanoid" id="A8N046"/>
<proteinExistence type="predicted"/>
<comment type="caution">
    <text evidence="2">The sequence shown here is derived from an EMBL/GenBank/DDBJ whole genome shotgun (WGS) entry which is preliminary data.</text>
</comment>
<evidence type="ECO:0000256" key="1">
    <source>
        <dbReference type="SAM" id="Phobius"/>
    </source>
</evidence>
<dbReference type="EMBL" id="AACS02000001">
    <property type="protein sequence ID" value="EAU93585.1"/>
    <property type="molecule type" value="Genomic_DNA"/>
</dbReference>
<feature type="transmembrane region" description="Helical" evidence="1">
    <location>
        <begin position="256"/>
        <end position="274"/>
    </location>
</feature>